<evidence type="ECO:0000313" key="1">
    <source>
        <dbReference type="EMBL" id="NGO06217.1"/>
    </source>
</evidence>
<proteinExistence type="predicted"/>
<name>A0A6G4UX00_9ACTN</name>
<evidence type="ECO:0000313" key="2">
    <source>
        <dbReference type="Proteomes" id="UP000472335"/>
    </source>
</evidence>
<protein>
    <submittedName>
        <fullName evidence="1">Uncharacterized protein</fullName>
    </submittedName>
</protein>
<accession>A0A6G4UX00</accession>
<dbReference type="RefSeq" id="WP_165254127.1">
    <property type="nucleotide sequence ID" value="NZ_JAAKZY010000001.1"/>
</dbReference>
<dbReference type="AlphaFoldDB" id="A0A6G4UX00"/>
<sequence>MSRPAVRIHGAFDFERLVRGEVAHAVDSRKSGWWSCRPGAAEPELVQVLGVEVGRHGLHHLAVHEDVDGVLIDPDTASQE</sequence>
<organism evidence="1 2">
    <name type="scientific">Streptomyces scabichelini</name>
    <dbReference type="NCBI Taxonomy" id="2711217"/>
    <lineage>
        <taxon>Bacteria</taxon>
        <taxon>Bacillati</taxon>
        <taxon>Actinomycetota</taxon>
        <taxon>Actinomycetes</taxon>
        <taxon>Kitasatosporales</taxon>
        <taxon>Streptomycetaceae</taxon>
        <taxon>Streptomyces</taxon>
    </lineage>
</organism>
<comment type="caution">
    <text evidence="1">The sequence shown here is derived from an EMBL/GenBank/DDBJ whole genome shotgun (WGS) entry which is preliminary data.</text>
</comment>
<dbReference type="Proteomes" id="UP000472335">
    <property type="component" value="Unassembled WGS sequence"/>
</dbReference>
<keyword evidence="2" id="KW-1185">Reference proteome</keyword>
<dbReference type="EMBL" id="JAAKZY010000001">
    <property type="protein sequence ID" value="NGO06217.1"/>
    <property type="molecule type" value="Genomic_DNA"/>
</dbReference>
<reference evidence="1 2" key="1">
    <citation type="submission" date="2020-02" db="EMBL/GenBank/DDBJ databases">
        <title>Whole-genome analyses of novel actinobacteria.</title>
        <authorList>
            <person name="Sahin N."/>
            <person name="Gencbay T."/>
        </authorList>
    </citation>
    <scope>NUCLEOTIDE SEQUENCE [LARGE SCALE GENOMIC DNA]</scope>
    <source>
        <strain evidence="1 2">HC44</strain>
    </source>
</reference>
<gene>
    <name evidence="1" type="ORF">G5C60_00600</name>
</gene>